<evidence type="ECO:0000313" key="1">
    <source>
        <dbReference type="EMBL" id="MDN5201166.1"/>
    </source>
</evidence>
<evidence type="ECO:0000313" key="2">
    <source>
        <dbReference type="Proteomes" id="UP001172082"/>
    </source>
</evidence>
<sequence>MIILLLRVHPEVEQIMMKFIAMMNKLLLIITSLFILSTGITTGQVLNQDAKGESSIVYPGSIVYFNASEAQLGFAYNNLPRTILKKQGPLLGISMKGETKTGTFNFLKEGEFVPSGKISGILGFYSNFDQSAGEVAASNDSKKFGRDFRSGWVKTLQELESGFDKAIDNSSIASIGEKDKLKKGFKEFVKELDFPPTVQLMKEKFETKYALFFVAKKDKEVIKALGSFSPLTNNHPQPSQADKIIDKHYSAAEKAWTKMETNYQTINKERNKTILGFSLYLAGGLEATGYKLIDTLKFQDDPFGSIKKESFTSTELLVGGNLNVGGSWVFGLALGGAKIFNFGSLPKSEFSLKREIKFASGTSPDTLHTIERKKDIIAYQTKTKGNNHFLLKVDVVYYYPTGNGNVAINPYLRFQSPTNGNNQNLFTNVTDLGIGTYFNNKKGKFQGGLYLQFNDIKDNRSKLKMDDSSLDFDQRISFGILTKFSIGSVFQRLTTN</sequence>
<name>A0ABT8KKC7_9BACT</name>
<keyword evidence="2" id="KW-1185">Reference proteome</keyword>
<dbReference type="EMBL" id="JAUJEA010000002">
    <property type="protein sequence ID" value="MDN5201166.1"/>
    <property type="molecule type" value="Genomic_DNA"/>
</dbReference>
<dbReference type="Proteomes" id="UP001172082">
    <property type="component" value="Unassembled WGS sequence"/>
</dbReference>
<accession>A0ABT8KKC7</accession>
<gene>
    <name evidence="1" type="ORF">QQ008_07330</name>
</gene>
<organism evidence="1 2">
    <name type="scientific">Splendidivirga corallicola</name>
    <dbReference type="NCBI Taxonomy" id="3051826"/>
    <lineage>
        <taxon>Bacteria</taxon>
        <taxon>Pseudomonadati</taxon>
        <taxon>Bacteroidota</taxon>
        <taxon>Cytophagia</taxon>
        <taxon>Cytophagales</taxon>
        <taxon>Splendidivirgaceae</taxon>
        <taxon>Splendidivirga</taxon>
    </lineage>
</organism>
<dbReference type="RefSeq" id="WP_346751192.1">
    <property type="nucleotide sequence ID" value="NZ_JAUJEA010000002.1"/>
</dbReference>
<proteinExistence type="predicted"/>
<protein>
    <submittedName>
        <fullName evidence="1">Uncharacterized protein</fullName>
    </submittedName>
</protein>
<reference evidence="1" key="1">
    <citation type="submission" date="2023-06" db="EMBL/GenBank/DDBJ databases">
        <title>Genomic of Parafulvivirga corallium.</title>
        <authorList>
            <person name="Wang G."/>
        </authorList>
    </citation>
    <scope>NUCLEOTIDE SEQUENCE</scope>
    <source>
        <strain evidence="1">BMA10</strain>
    </source>
</reference>
<comment type="caution">
    <text evidence="1">The sequence shown here is derived from an EMBL/GenBank/DDBJ whole genome shotgun (WGS) entry which is preliminary data.</text>
</comment>